<dbReference type="EMBL" id="MK072280">
    <property type="protein sequence ID" value="AYV81507.1"/>
    <property type="molecule type" value="Genomic_DNA"/>
</dbReference>
<evidence type="ECO:0000313" key="1">
    <source>
        <dbReference type="EMBL" id="AYV81507.1"/>
    </source>
</evidence>
<protein>
    <submittedName>
        <fullName evidence="1">Uncharacterized protein</fullName>
    </submittedName>
</protein>
<organism evidence="1">
    <name type="scientific">Harvfovirus sp</name>
    <dbReference type="NCBI Taxonomy" id="2487768"/>
    <lineage>
        <taxon>Viruses</taxon>
        <taxon>Varidnaviria</taxon>
        <taxon>Bamfordvirae</taxon>
        <taxon>Nucleocytoviricota</taxon>
        <taxon>Megaviricetes</taxon>
        <taxon>Imitervirales</taxon>
        <taxon>Mimiviridae</taxon>
        <taxon>Klosneuvirinae</taxon>
    </lineage>
</organism>
<reference evidence="1" key="1">
    <citation type="submission" date="2018-10" db="EMBL/GenBank/DDBJ databases">
        <title>Hidden diversity of soil giant viruses.</title>
        <authorList>
            <person name="Schulz F."/>
            <person name="Alteio L."/>
            <person name="Goudeau D."/>
            <person name="Ryan E.M."/>
            <person name="Malmstrom R.R."/>
            <person name="Blanchard J."/>
            <person name="Woyke T."/>
        </authorList>
    </citation>
    <scope>NUCLEOTIDE SEQUENCE</scope>
    <source>
        <strain evidence="1">HAV1</strain>
    </source>
</reference>
<name>A0A3G5A2P7_9VIRU</name>
<gene>
    <name evidence="1" type="ORF">Harvfovirus38_1</name>
</gene>
<sequence length="90" mass="10694">IYIEKKKYRDAMIWLMRAHQSGAYTSATINNEIKKCLHYDEELIFYLIGCSVENYQLKSKIKEQEIELCYRPGGVGYEKAKEHFYSECEI</sequence>
<feature type="non-terminal residue" evidence="1">
    <location>
        <position position="1"/>
    </location>
</feature>
<accession>A0A3G5A2P7</accession>
<proteinExistence type="predicted"/>